<reference evidence="4 5" key="1">
    <citation type="journal article" date="2016" name="Mol. Biol. Evol.">
        <title>Comparative Genomics of Early-Diverging Mushroom-Forming Fungi Provides Insights into the Origins of Lignocellulose Decay Capabilities.</title>
        <authorList>
            <person name="Nagy L.G."/>
            <person name="Riley R."/>
            <person name="Tritt A."/>
            <person name="Adam C."/>
            <person name="Daum C."/>
            <person name="Floudas D."/>
            <person name="Sun H."/>
            <person name="Yadav J.S."/>
            <person name="Pangilinan J."/>
            <person name="Larsson K.H."/>
            <person name="Matsuura K."/>
            <person name="Barry K."/>
            <person name="Labutti K."/>
            <person name="Kuo R."/>
            <person name="Ohm R.A."/>
            <person name="Bhattacharya S.S."/>
            <person name="Shirouzu T."/>
            <person name="Yoshinaga Y."/>
            <person name="Martin F.M."/>
            <person name="Grigoriev I.V."/>
            <person name="Hibbett D.S."/>
        </authorList>
    </citation>
    <scope>NUCLEOTIDE SEQUENCE [LARGE SCALE GENOMIC DNA]</scope>
    <source>
        <strain evidence="4 5">93-53</strain>
    </source>
</reference>
<dbReference type="STRING" id="1314785.A0A165BEH2"/>
<dbReference type="GeneID" id="63827150"/>
<evidence type="ECO:0000256" key="2">
    <source>
        <dbReference type="ARBA" id="ARBA00022801"/>
    </source>
</evidence>
<dbReference type="Proteomes" id="UP000076871">
    <property type="component" value="Unassembled WGS sequence"/>
</dbReference>
<accession>A0A165BEH2</accession>
<feature type="region of interest" description="Disordered" evidence="3">
    <location>
        <begin position="1"/>
        <end position="23"/>
    </location>
</feature>
<dbReference type="GO" id="GO:0016791">
    <property type="term" value="F:phosphatase activity"/>
    <property type="evidence" value="ECO:0007669"/>
    <property type="project" value="UniProtKB-ARBA"/>
</dbReference>
<dbReference type="PANTHER" id="PTHR43316">
    <property type="entry name" value="HYDROLASE, HALOACID DELAHOGENASE-RELATED"/>
    <property type="match status" value="1"/>
</dbReference>
<dbReference type="SUPFAM" id="SSF56784">
    <property type="entry name" value="HAD-like"/>
    <property type="match status" value="1"/>
</dbReference>
<proteinExistence type="inferred from homology"/>
<dbReference type="PRINTS" id="PR00413">
    <property type="entry name" value="HADHALOGNASE"/>
</dbReference>
<dbReference type="SFLD" id="SFLDS00003">
    <property type="entry name" value="Haloacid_Dehalogenase"/>
    <property type="match status" value="1"/>
</dbReference>
<dbReference type="NCBIfam" id="TIGR01428">
    <property type="entry name" value="HAD_type_II"/>
    <property type="match status" value="1"/>
</dbReference>
<dbReference type="EMBL" id="KV427674">
    <property type="protein sequence ID" value="KZT00880.1"/>
    <property type="molecule type" value="Genomic_DNA"/>
</dbReference>
<dbReference type="GO" id="GO:0019120">
    <property type="term" value="F:hydrolase activity, acting on acid halide bonds, in C-halide compounds"/>
    <property type="evidence" value="ECO:0007669"/>
    <property type="project" value="InterPro"/>
</dbReference>
<dbReference type="Pfam" id="PF00702">
    <property type="entry name" value="Hydrolase"/>
    <property type="match status" value="1"/>
</dbReference>
<dbReference type="OrthoDB" id="2363873at2759"/>
<dbReference type="Gene3D" id="1.10.150.240">
    <property type="entry name" value="Putative phosphatase, domain 2"/>
    <property type="match status" value="1"/>
</dbReference>
<dbReference type="InterPro" id="IPR023214">
    <property type="entry name" value="HAD_sf"/>
</dbReference>
<dbReference type="RefSeq" id="XP_040758620.1">
    <property type="nucleotide sequence ID" value="XM_040910121.1"/>
</dbReference>
<keyword evidence="5" id="KW-1185">Reference proteome</keyword>
<dbReference type="InterPro" id="IPR036412">
    <property type="entry name" value="HAD-like_sf"/>
</dbReference>
<dbReference type="InParanoid" id="A0A165BEH2"/>
<dbReference type="NCBIfam" id="TIGR01493">
    <property type="entry name" value="HAD-SF-IA-v2"/>
    <property type="match status" value="1"/>
</dbReference>
<dbReference type="InterPro" id="IPR006328">
    <property type="entry name" value="2-HAD"/>
</dbReference>
<protein>
    <submittedName>
        <fullName evidence="4">Haloacid dehalogenase</fullName>
    </submittedName>
</protein>
<keyword evidence="2" id="KW-0378">Hydrolase</keyword>
<dbReference type="PANTHER" id="PTHR43316:SF3">
    <property type="entry name" value="HALOACID DEHALOGENASE, TYPE II (AFU_ORTHOLOGUE AFUA_2G07750)-RELATED"/>
    <property type="match status" value="1"/>
</dbReference>
<gene>
    <name evidence="4" type="ORF">LAESUDRAFT_731813</name>
</gene>
<dbReference type="SFLD" id="SFLDG01129">
    <property type="entry name" value="C1.5:_HAD__Beta-PGM__Phosphata"/>
    <property type="match status" value="1"/>
</dbReference>
<name>A0A165BEH2_9APHY</name>
<evidence type="ECO:0000256" key="3">
    <source>
        <dbReference type="SAM" id="MobiDB-lite"/>
    </source>
</evidence>
<dbReference type="InterPro" id="IPR023198">
    <property type="entry name" value="PGP-like_dom2"/>
</dbReference>
<dbReference type="AlphaFoldDB" id="A0A165BEH2"/>
<dbReference type="InterPro" id="IPR051540">
    <property type="entry name" value="S-2-haloacid_dehalogenase"/>
</dbReference>
<sequence>MSSVPSQPYLSTSKRSTGPSGQNPLKDVKAFAFDVWGTVVNWRKGVADQLRAFNSGKIDDDWDAFTAEWRENYYEMTFSIASGAEGTMNVDVMHRQILEKMLQTPRWKYLASHWDEEARRELVQFWHRVPGWPDTTEGLYGLKRYAIIGTLSNGNIRTLVDMAKYADLPWDVIFSSELLGSYKPNPKMYLGALHHLSLEPHQCAMVAAHIYDLRAAASHGMKTVFVRRPQEPDAPDDVRSKADGGEVDVYAESFTEVAELLERARLPSASL</sequence>
<dbReference type="InterPro" id="IPR006439">
    <property type="entry name" value="HAD-SF_hydro_IA"/>
</dbReference>
<dbReference type="Gene3D" id="3.40.50.1000">
    <property type="entry name" value="HAD superfamily/HAD-like"/>
    <property type="match status" value="1"/>
</dbReference>
<evidence type="ECO:0000256" key="1">
    <source>
        <dbReference type="ARBA" id="ARBA00008106"/>
    </source>
</evidence>
<evidence type="ECO:0000313" key="4">
    <source>
        <dbReference type="EMBL" id="KZT00880.1"/>
    </source>
</evidence>
<evidence type="ECO:0000313" key="5">
    <source>
        <dbReference type="Proteomes" id="UP000076871"/>
    </source>
</evidence>
<comment type="similarity">
    <text evidence="1">Belongs to the HAD-like hydrolase superfamily. S-2-haloalkanoic acid dehalogenase family.</text>
</comment>
<organism evidence="4 5">
    <name type="scientific">Laetiporus sulphureus 93-53</name>
    <dbReference type="NCBI Taxonomy" id="1314785"/>
    <lineage>
        <taxon>Eukaryota</taxon>
        <taxon>Fungi</taxon>
        <taxon>Dikarya</taxon>
        <taxon>Basidiomycota</taxon>
        <taxon>Agaricomycotina</taxon>
        <taxon>Agaricomycetes</taxon>
        <taxon>Polyporales</taxon>
        <taxon>Laetiporus</taxon>
    </lineage>
</organism>